<keyword evidence="5" id="KW-0489">Methyltransferase</keyword>
<evidence type="ECO:0000259" key="3">
    <source>
        <dbReference type="Pfam" id="PF13649"/>
    </source>
</evidence>
<dbReference type="Pfam" id="PF21302">
    <property type="entry name" value="Zn_ribbon_RlmA"/>
    <property type="match status" value="1"/>
</dbReference>
<proteinExistence type="predicted"/>
<feature type="domain" description="23S rRNA (guanine(745)-N(1))-methyltransferase N-terminal" evidence="4">
    <location>
        <begin position="18"/>
        <end position="54"/>
    </location>
</feature>
<protein>
    <submittedName>
        <fullName evidence="5">Methyltransferase domain-containing protein</fullName>
    </submittedName>
</protein>
<organism evidence="5 6">
    <name type="scientific">Neobacillus thermocopriae</name>
    <dbReference type="NCBI Taxonomy" id="1215031"/>
    <lineage>
        <taxon>Bacteria</taxon>
        <taxon>Bacillati</taxon>
        <taxon>Bacillota</taxon>
        <taxon>Bacilli</taxon>
        <taxon>Bacillales</taxon>
        <taxon>Bacillaceae</taxon>
        <taxon>Neobacillus</taxon>
    </lineage>
</organism>
<keyword evidence="1" id="KW-0862">Zinc</keyword>
<evidence type="ECO:0000259" key="4">
    <source>
        <dbReference type="Pfam" id="PF21302"/>
    </source>
</evidence>
<dbReference type="GO" id="GO:0046872">
    <property type="term" value="F:metal ion binding"/>
    <property type="evidence" value="ECO:0007669"/>
    <property type="project" value="UniProtKB-KW"/>
</dbReference>
<comment type="caution">
    <text evidence="5">The sequence shown here is derived from an EMBL/GenBank/DDBJ whole genome shotgun (WGS) entry which is preliminary data.</text>
</comment>
<name>A0A6B3TNI8_9BACI</name>
<dbReference type="RefSeq" id="WP_163250466.1">
    <property type="nucleotide sequence ID" value="NZ_JAAIUV010000003.1"/>
</dbReference>
<dbReference type="InterPro" id="IPR029063">
    <property type="entry name" value="SAM-dependent_MTases_sf"/>
</dbReference>
<dbReference type="InterPro" id="IPR016718">
    <property type="entry name" value="rRNA_m1G-MeTrfase_A_prd"/>
</dbReference>
<dbReference type="AlphaFoldDB" id="A0A6B3TNI8"/>
<evidence type="ECO:0000313" key="6">
    <source>
        <dbReference type="Proteomes" id="UP000481621"/>
    </source>
</evidence>
<dbReference type="EMBL" id="JAAIUV010000003">
    <property type="protein sequence ID" value="NEX77926.1"/>
    <property type="molecule type" value="Genomic_DNA"/>
</dbReference>
<dbReference type="SUPFAM" id="SSF53335">
    <property type="entry name" value="S-adenosyl-L-methionine-dependent methyltransferases"/>
    <property type="match status" value="1"/>
</dbReference>
<gene>
    <name evidence="5" type="ORF">G4Z05_03350</name>
</gene>
<dbReference type="PIRSF" id="PIRSF018249">
    <property type="entry name" value="MyrA_prd"/>
    <property type="match status" value="1"/>
</dbReference>
<accession>A0A6B3TNI8</accession>
<evidence type="ECO:0000256" key="2">
    <source>
        <dbReference type="PIRSR" id="PIRSR018249-2"/>
    </source>
</evidence>
<dbReference type="InterPro" id="IPR041698">
    <property type="entry name" value="Methyltransf_25"/>
</dbReference>
<evidence type="ECO:0000313" key="5">
    <source>
        <dbReference type="EMBL" id="NEX77926.1"/>
    </source>
</evidence>
<keyword evidence="2" id="KW-0949">S-adenosyl-L-methionine</keyword>
<dbReference type="Proteomes" id="UP000481621">
    <property type="component" value="Unassembled WGS sequence"/>
</dbReference>
<feature type="binding site" evidence="2">
    <location>
        <position position="200"/>
    </location>
    <ligand>
        <name>S-adenosyl-L-methionine</name>
        <dbReference type="ChEBI" id="CHEBI:59789"/>
    </ligand>
</feature>
<sequence length="290" mass="33090">MSNKLKSAEVIHKYIKAFRCPHCESPFEVVDLKSLMCRNNHTFDLAKQGYVNLMSRPTKSHYHKELFEARKKIMMESDLYTLLHENLAKAIKEYSEHSHSPLFIFDAGCGEGSHLQKILDQCSEIPLQGIGLDISKDGIVMAAKNYKEPIWLVGDLAKSPIADQSIHVILNILSPSNYKEFKRILVSNGLVIKVVPGPNYLIELREALFGDTKKGMAKNEETEELFKKHFDLKDVISLSYTKELTPIEFKNLVQMSPLSWNLTKSDMDVLLKRDCSEITIDLKILIGRNH</sequence>
<dbReference type="GO" id="GO:0008168">
    <property type="term" value="F:methyltransferase activity"/>
    <property type="evidence" value="ECO:0007669"/>
    <property type="project" value="UniProtKB-KW"/>
</dbReference>
<feature type="binding site" evidence="2">
    <location>
        <position position="80"/>
    </location>
    <ligand>
        <name>S-adenosyl-L-methionine</name>
        <dbReference type="ChEBI" id="CHEBI:59789"/>
    </ligand>
</feature>
<feature type="binding site" evidence="1">
    <location>
        <position position="41"/>
    </location>
    <ligand>
        <name>Zn(2+)</name>
        <dbReference type="ChEBI" id="CHEBI:29105"/>
    </ligand>
</feature>
<dbReference type="InterPro" id="IPR048647">
    <property type="entry name" value="RlmA_N"/>
</dbReference>
<feature type="binding site" evidence="1">
    <location>
        <position position="37"/>
    </location>
    <ligand>
        <name>Zn(2+)</name>
        <dbReference type="ChEBI" id="CHEBI:29105"/>
    </ligand>
</feature>
<keyword evidence="5" id="KW-0808">Transferase</keyword>
<keyword evidence="1" id="KW-0479">Metal-binding</keyword>
<reference evidence="5" key="1">
    <citation type="submission" date="2020-02" db="EMBL/GenBank/DDBJ databases">
        <title>Bacillus sedimentmangrovi sp. nov., isolated from sediment of the mangrove ecosystem.</title>
        <authorList>
            <person name="Liu G."/>
        </authorList>
    </citation>
    <scope>NUCLEOTIDE SEQUENCE [LARGE SCALE GENOMIC DNA]</scope>
    <source>
        <strain evidence="5">SgZ-7</strain>
    </source>
</reference>
<feature type="domain" description="Methyltransferase" evidence="3">
    <location>
        <begin position="104"/>
        <end position="172"/>
    </location>
</feature>
<dbReference type="GO" id="GO:0032259">
    <property type="term" value="P:methylation"/>
    <property type="evidence" value="ECO:0007669"/>
    <property type="project" value="UniProtKB-KW"/>
</dbReference>
<feature type="binding site" evidence="2">
    <location>
        <begin position="111"/>
        <end position="112"/>
    </location>
    <ligand>
        <name>S-adenosyl-L-methionine</name>
        <dbReference type="ChEBI" id="CHEBI:59789"/>
    </ligand>
</feature>
<dbReference type="Gene3D" id="3.40.50.150">
    <property type="entry name" value="Vaccinia Virus protein VP39"/>
    <property type="match status" value="1"/>
</dbReference>
<dbReference type="Pfam" id="PF13649">
    <property type="entry name" value="Methyltransf_25"/>
    <property type="match status" value="1"/>
</dbReference>
<keyword evidence="6" id="KW-1185">Reference proteome</keyword>
<evidence type="ECO:0000256" key="1">
    <source>
        <dbReference type="PIRSR" id="PIRSR018249-1"/>
    </source>
</evidence>